<feature type="transmembrane region" description="Helical" evidence="1">
    <location>
        <begin position="225"/>
        <end position="245"/>
    </location>
</feature>
<dbReference type="KEGG" id="cci:CC1G_03489"/>
<feature type="transmembrane region" description="Helical" evidence="1">
    <location>
        <begin position="137"/>
        <end position="157"/>
    </location>
</feature>
<dbReference type="eggNOG" id="ENOG502SRX6">
    <property type="taxonomic scope" value="Eukaryota"/>
</dbReference>
<proteinExistence type="predicted"/>
<keyword evidence="1" id="KW-0472">Membrane</keyword>
<keyword evidence="1" id="KW-1133">Transmembrane helix</keyword>
<reference evidence="3 4" key="1">
    <citation type="journal article" date="2010" name="Proc. Natl. Acad. Sci. U.S.A.">
        <title>Insights into evolution of multicellular fungi from the assembled chromosomes of the mushroom Coprinopsis cinerea (Coprinus cinereus).</title>
        <authorList>
            <person name="Stajich J.E."/>
            <person name="Wilke S.K."/>
            <person name="Ahren D."/>
            <person name="Au C.H."/>
            <person name="Birren B.W."/>
            <person name="Borodovsky M."/>
            <person name="Burns C."/>
            <person name="Canback B."/>
            <person name="Casselton L.A."/>
            <person name="Cheng C.K."/>
            <person name="Deng J."/>
            <person name="Dietrich F.S."/>
            <person name="Fargo D.C."/>
            <person name="Farman M.L."/>
            <person name="Gathman A.C."/>
            <person name="Goldberg J."/>
            <person name="Guigo R."/>
            <person name="Hoegger P.J."/>
            <person name="Hooker J.B."/>
            <person name="Huggins A."/>
            <person name="James T.Y."/>
            <person name="Kamada T."/>
            <person name="Kilaru S."/>
            <person name="Kodira C."/>
            <person name="Kues U."/>
            <person name="Kupfer D."/>
            <person name="Kwan H.S."/>
            <person name="Lomsadze A."/>
            <person name="Li W."/>
            <person name="Lilly W.W."/>
            <person name="Ma L.J."/>
            <person name="Mackey A.J."/>
            <person name="Manning G."/>
            <person name="Martin F."/>
            <person name="Muraguchi H."/>
            <person name="Natvig D.O."/>
            <person name="Palmerini H."/>
            <person name="Ramesh M.A."/>
            <person name="Rehmeyer C.J."/>
            <person name="Roe B.A."/>
            <person name="Shenoy N."/>
            <person name="Stanke M."/>
            <person name="Ter-Hovhannisyan V."/>
            <person name="Tunlid A."/>
            <person name="Velagapudi R."/>
            <person name="Vision T.J."/>
            <person name="Zeng Q."/>
            <person name="Zolan M.E."/>
            <person name="Pukkila P.J."/>
        </authorList>
    </citation>
    <scope>NUCLEOTIDE SEQUENCE [LARGE SCALE GENOMIC DNA]</scope>
    <source>
        <strain evidence="4">Okayama-7 / 130 / ATCC MYA-4618 / FGSC 9003</strain>
    </source>
</reference>
<sequence>MITLSKSDAQLLAEFLAFLRKHGHLLEGYNADVPIEGYILAGCLTVLSFDYLCTFDQEVNYVWTCPWSFGLPLFYINRYAPFVNTILFVYINSNHMTSSQCNTLVQFVIWSIAISSFFSQLIIVLRTCALWRNQITIVTTLLLLLLGTMATTFFFTWKQLSHMSFAPTPSFIPGCLIIEGVNVSLYVYITLFIAELIIIGLTVVKAIQHLRRNQRSWLSQLYKNGIFYCICILLFTLINIVVHLLPKLPYVYKQTFRMPQHVFHSIFSSRVILQILKYRHHFAEQQRTARRRSIDVYGTHNIFTTIIPDTMGESSNSGDIELSESTCEREMMKEMWEREGWEGERVRLAGHGHGRYADGSGWIS</sequence>
<evidence type="ECO:0000256" key="1">
    <source>
        <dbReference type="SAM" id="Phobius"/>
    </source>
</evidence>
<accession>A8NCD1</accession>
<evidence type="ECO:0000259" key="2">
    <source>
        <dbReference type="Pfam" id="PF20151"/>
    </source>
</evidence>
<dbReference type="Proteomes" id="UP000001861">
    <property type="component" value="Unassembled WGS sequence"/>
</dbReference>
<feature type="domain" description="DUF6533" evidence="2">
    <location>
        <begin position="38"/>
        <end position="83"/>
    </location>
</feature>
<evidence type="ECO:0000313" key="4">
    <source>
        <dbReference type="Proteomes" id="UP000001861"/>
    </source>
</evidence>
<gene>
    <name evidence="3" type="ORF">CC1G_03489</name>
</gene>
<dbReference type="VEuPathDB" id="FungiDB:CC1G_03489"/>
<protein>
    <recommendedName>
        <fullName evidence="2">DUF6533 domain-containing protein</fullName>
    </recommendedName>
</protein>
<keyword evidence="1" id="KW-0812">Transmembrane</keyword>
<evidence type="ECO:0000313" key="3">
    <source>
        <dbReference type="EMBL" id="EAU89224.1"/>
    </source>
</evidence>
<feature type="transmembrane region" description="Helical" evidence="1">
    <location>
        <begin position="104"/>
        <end position="125"/>
    </location>
</feature>
<dbReference type="GeneID" id="6008962"/>
<dbReference type="InParanoid" id="A8NCD1"/>
<keyword evidence="4" id="KW-1185">Reference proteome</keyword>
<organism evidence="3 4">
    <name type="scientific">Coprinopsis cinerea (strain Okayama-7 / 130 / ATCC MYA-4618 / FGSC 9003)</name>
    <name type="common">Inky cap fungus</name>
    <name type="synonym">Hormographiella aspergillata</name>
    <dbReference type="NCBI Taxonomy" id="240176"/>
    <lineage>
        <taxon>Eukaryota</taxon>
        <taxon>Fungi</taxon>
        <taxon>Dikarya</taxon>
        <taxon>Basidiomycota</taxon>
        <taxon>Agaricomycotina</taxon>
        <taxon>Agaricomycetes</taxon>
        <taxon>Agaricomycetidae</taxon>
        <taxon>Agaricales</taxon>
        <taxon>Agaricineae</taxon>
        <taxon>Psathyrellaceae</taxon>
        <taxon>Coprinopsis</taxon>
    </lineage>
</organism>
<dbReference type="RefSeq" id="XP_001832475.1">
    <property type="nucleotide sequence ID" value="XM_001832423.1"/>
</dbReference>
<dbReference type="AlphaFoldDB" id="A8NCD1"/>
<dbReference type="Pfam" id="PF20151">
    <property type="entry name" value="DUF6533"/>
    <property type="match status" value="1"/>
</dbReference>
<comment type="caution">
    <text evidence="3">The sequence shown here is derived from an EMBL/GenBank/DDBJ whole genome shotgun (WGS) entry which is preliminary data.</text>
</comment>
<dbReference type="EMBL" id="AACS02000009">
    <property type="protein sequence ID" value="EAU89224.1"/>
    <property type="molecule type" value="Genomic_DNA"/>
</dbReference>
<dbReference type="OMA" id="TICIRTK"/>
<name>A8NCD1_COPC7</name>
<dbReference type="InterPro" id="IPR045340">
    <property type="entry name" value="DUF6533"/>
</dbReference>
<feature type="transmembrane region" description="Helical" evidence="1">
    <location>
        <begin position="185"/>
        <end position="204"/>
    </location>
</feature>
<dbReference type="OrthoDB" id="3341843at2759"/>